<sequence>MVGGIEGKLPAFVADMEEPCLVGLDSLVQSAALVDSRRMQMQDAAEQVKSPVMSPDVEDERLELHCQVVRKGEVADATVRARERQAVMSSCSGEVVDATGTARGRQAAASYDGCEMDGDVGEASPALSPRVVDLEVCSSTKQTPGQVVKLEKQLMEHEDVFSRDAQGFGCTSLV</sequence>
<reference evidence="1 2" key="1">
    <citation type="submission" date="2019-05" db="EMBL/GenBank/DDBJ databases">
        <title>Another draft genome of Portunus trituberculatus and its Hox gene families provides insights of decapod evolution.</title>
        <authorList>
            <person name="Jeong J.-H."/>
            <person name="Song I."/>
            <person name="Kim S."/>
            <person name="Choi T."/>
            <person name="Kim D."/>
            <person name="Ryu S."/>
            <person name="Kim W."/>
        </authorList>
    </citation>
    <scope>NUCLEOTIDE SEQUENCE [LARGE SCALE GENOMIC DNA]</scope>
    <source>
        <tissue evidence="1">Muscle</tissue>
    </source>
</reference>
<comment type="caution">
    <text evidence="1">The sequence shown here is derived from an EMBL/GenBank/DDBJ whole genome shotgun (WGS) entry which is preliminary data.</text>
</comment>
<gene>
    <name evidence="1" type="ORF">E2C01_028060</name>
</gene>
<keyword evidence="2" id="KW-1185">Reference proteome</keyword>
<evidence type="ECO:0000313" key="1">
    <source>
        <dbReference type="EMBL" id="MPC34664.1"/>
    </source>
</evidence>
<organism evidence="1 2">
    <name type="scientific">Portunus trituberculatus</name>
    <name type="common">Swimming crab</name>
    <name type="synonym">Neptunus trituberculatus</name>
    <dbReference type="NCBI Taxonomy" id="210409"/>
    <lineage>
        <taxon>Eukaryota</taxon>
        <taxon>Metazoa</taxon>
        <taxon>Ecdysozoa</taxon>
        <taxon>Arthropoda</taxon>
        <taxon>Crustacea</taxon>
        <taxon>Multicrustacea</taxon>
        <taxon>Malacostraca</taxon>
        <taxon>Eumalacostraca</taxon>
        <taxon>Eucarida</taxon>
        <taxon>Decapoda</taxon>
        <taxon>Pleocyemata</taxon>
        <taxon>Brachyura</taxon>
        <taxon>Eubrachyura</taxon>
        <taxon>Portunoidea</taxon>
        <taxon>Portunidae</taxon>
        <taxon>Portuninae</taxon>
        <taxon>Portunus</taxon>
    </lineage>
</organism>
<dbReference type="AlphaFoldDB" id="A0A5B7EQL8"/>
<accession>A0A5B7EQL8</accession>
<evidence type="ECO:0000313" key="2">
    <source>
        <dbReference type="Proteomes" id="UP000324222"/>
    </source>
</evidence>
<proteinExistence type="predicted"/>
<name>A0A5B7EQL8_PORTR</name>
<protein>
    <submittedName>
        <fullName evidence="1">Uncharacterized protein</fullName>
    </submittedName>
</protein>
<dbReference type="Proteomes" id="UP000324222">
    <property type="component" value="Unassembled WGS sequence"/>
</dbReference>
<dbReference type="EMBL" id="VSRR010003100">
    <property type="protein sequence ID" value="MPC34664.1"/>
    <property type="molecule type" value="Genomic_DNA"/>
</dbReference>
<dbReference type="OrthoDB" id="6347579at2759"/>